<keyword evidence="5" id="KW-1185">Reference proteome</keyword>
<dbReference type="VEuPathDB" id="ToxoDB:EMWEY_00021710"/>
<dbReference type="PROSITE" id="PS51329">
    <property type="entry name" value="C_CAP_COFACTOR_C"/>
    <property type="match status" value="1"/>
</dbReference>
<organism evidence="4 5">
    <name type="scientific">Eimeria maxima</name>
    <name type="common">Coccidian parasite</name>
    <dbReference type="NCBI Taxonomy" id="5804"/>
    <lineage>
        <taxon>Eukaryota</taxon>
        <taxon>Sar</taxon>
        <taxon>Alveolata</taxon>
        <taxon>Apicomplexa</taxon>
        <taxon>Conoidasida</taxon>
        <taxon>Coccidia</taxon>
        <taxon>Eucoccidiorida</taxon>
        <taxon>Eimeriorina</taxon>
        <taxon>Eimeriidae</taxon>
        <taxon>Eimeria</taxon>
    </lineage>
</organism>
<dbReference type="Gene3D" id="2.160.20.70">
    <property type="match status" value="1"/>
</dbReference>
<dbReference type="RefSeq" id="XP_013336020.1">
    <property type="nucleotide sequence ID" value="XM_013480566.1"/>
</dbReference>
<evidence type="ECO:0000256" key="1">
    <source>
        <dbReference type="ARBA" id="ARBA00008848"/>
    </source>
</evidence>
<dbReference type="Pfam" id="PF07986">
    <property type="entry name" value="TBCC"/>
    <property type="match status" value="1"/>
</dbReference>
<evidence type="ECO:0000256" key="2">
    <source>
        <dbReference type="SAM" id="MobiDB-lite"/>
    </source>
</evidence>
<dbReference type="AlphaFoldDB" id="U6M555"/>
<feature type="region of interest" description="Disordered" evidence="2">
    <location>
        <begin position="675"/>
        <end position="705"/>
    </location>
</feature>
<proteinExistence type="inferred from homology"/>
<dbReference type="Proteomes" id="UP000030763">
    <property type="component" value="Unassembled WGS sequence"/>
</dbReference>
<feature type="compositionally biased region" description="Low complexity" evidence="2">
    <location>
        <begin position="675"/>
        <end position="688"/>
    </location>
</feature>
<comment type="similarity">
    <text evidence="1">Belongs to the TBCC family.</text>
</comment>
<reference evidence="4" key="1">
    <citation type="submission" date="2013-10" db="EMBL/GenBank/DDBJ databases">
        <title>Genomic analysis of the causative agents of coccidiosis in chickens.</title>
        <authorList>
            <person name="Reid A.J."/>
            <person name="Blake D."/>
            <person name="Billington K."/>
            <person name="Browne H."/>
            <person name="Dunn M."/>
            <person name="Hung S."/>
            <person name="Kawahara F."/>
            <person name="Miranda-Saavedra D."/>
            <person name="Mourier T."/>
            <person name="Nagra H."/>
            <person name="Otto T.D."/>
            <person name="Rawlings N."/>
            <person name="Sanchez A."/>
            <person name="Sanders M."/>
            <person name="Subramaniam C."/>
            <person name="Tay Y."/>
            <person name="Dear P."/>
            <person name="Doerig C."/>
            <person name="Gruber A."/>
            <person name="Parkinson J."/>
            <person name="Shirley M."/>
            <person name="Wan K.L."/>
            <person name="Berriman M."/>
            <person name="Tomley F."/>
            <person name="Pain A."/>
        </authorList>
    </citation>
    <scope>NUCLEOTIDE SEQUENCE [LARGE SCALE GENOMIC DNA]</scope>
    <source>
        <strain evidence="4">Weybridge</strain>
    </source>
</reference>
<name>U6M555_EIMMA</name>
<dbReference type="InterPro" id="IPR012945">
    <property type="entry name" value="Tubulin-bd_cofactor_C_dom"/>
</dbReference>
<dbReference type="EMBL" id="HG720346">
    <property type="protein sequence ID" value="CDJ59372.1"/>
    <property type="molecule type" value="Genomic_DNA"/>
</dbReference>
<sequence length="705" mass="75392">MAQLNTDKLFSHSNPPSSSAAAAAAVAAAHLPSTTHKSQDHRLLQPSASTAPSWLPETSYRHLAAGSSLNSSKLISSSSLPAAAAAQSTEGPLMGAPQFEAPIWGAPPFRLSMEAVDFISAIPAPEWSVLSVVSHCLGFLGAPWGAPDQLKGSLRQDQDPAAAAATAAAKRPQPIYVSLRQWRRFNAGLATSATCSSRISISSSSTINSSRLKQKTQMPPALKDNEVVAIWGAAAALAFLHTRKKTRRHNLMQQQQQQQQQQQGQTVVHDGFPSLYYPSAAAAAADAAAAATAANEYLFSGTSAQWDSSSHAAAAAAATAATATPADAAAVDAGLLRAAGLPDMPPLLEAQEEVVEVRVLFLLLLLLAARRQQQQQQQNFPVPEEPFFSSMSSPRRALLASTAAAADSFLNEGNTQTSLPNSKTQHTNSGNLDSNKIRQHLLQYEPQLLQLLRCGRRCEQQQPQKEHPQQQQQDANECLAAFEMEALEVFLECDIMQGLASSLSGGSSPLLPFKLLPKGVLRHLLRGLTGSYGAATLTDKQQQAALPRRSQVRNLKGALQCLNSAALRSSRILRISSCSNTDIFISWPVEALVLEGLSGCSVVAPVVVGPVFVRSCCRLTLHTRANAVFVDNTLGADLFVACCFPPVLLGGSRALSLGPYNVICRPPQQQMQQQQVVQEQHQEVQQQQQEEEPANAPRSLSVHSP</sequence>
<gene>
    <name evidence="4" type="ORF">EMWEY_00021710</name>
</gene>
<feature type="domain" description="C-CAP/cofactor C-like" evidence="3">
    <location>
        <begin position="538"/>
        <end position="683"/>
    </location>
</feature>
<dbReference type="InterPro" id="IPR017901">
    <property type="entry name" value="C-CAP_CF_C-like"/>
</dbReference>
<dbReference type="InterPro" id="IPR016098">
    <property type="entry name" value="CAP/MinC_C"/>
</dbReference>
<accession>U6M555</accession>
<evidence type="ECO:0000259" key="3">
    <source>
        <dbReference type="PROSITE" id="PS51329"/>
    </source>
</evidence>
<protein>
    <recommendedName>
        <fullName evidence="3">C-CAP/cofactor C-like domain-containing protein</fullName>
    </recommendedName>
</protein>
<reference evidence="4" key="2">
    <citation type="submission" date="2013-10" db="EMBL/GenBank/DDBJ databases">
        <authorList>
            <person name="Aslett M."/>
        </authorList>
    </citation>
    <scope>NUCLEOTIDE SEQUENCE [LARGE SCALE GENOMIC DNA]</scope>
    <source>
        <strain evidence="4">Weybridge</strain>
    </source>
</reference>
<dbReference type="PANTHER" id="PTHR10019">
    <property type="entry name" value="SNF5"/>
    <property type="match status" value="1"/>
</dbReference>
<dbReference type="OMA" id="FISWPVE"/>
<dbReference type="OrthoDB" id="427777at2759"/>
<evidence type="ECO:0000313" key="4">
    <source>
        <dbReference type="EMBL" id="CDJ59372.1"/>
    </source>
</evidence>
<dbReference type="GeneID" id="25336157"/>
<evidence type="ECO:0000313" key="5">
    <source>
        <dbReference type="Proteomes" id="UP000030763"/>
    </source>
</evidence>
<feature type="region of interest" description="Disordered" evidence="2">
    <location>
        <begin position="412"/>
        <end position="434"/>
    </location>
</feature>